<reference evidence="2" key="1">
    <citation type="journal article" date="2020" name="Stud. Mycol.">
        <title>101 Dothideomycetes genomes: a test case for predicting lifestyles and emergence of pathogens.</title>
        <authorList>
            <person name="Haridas S."/>
            <person name="Albert R."/>
            <person name="Binder M."/>
            <person name="Bloem J."/>
            <person name="Labutti K."/>
            <person name="Salamov A."/>
            <person name="Andreopoulos B."/>
            <person name="Baker S."/>
            <person name="Barry K."/>
            <person name="Bills G."/>
            <person name="Bluhm B."/>
            <person name="Cannon C."/>
            <person name="Castanera R."/>
            <person name="Culley D."/>
            <person name="Daum C."/>
            <person name="Ezra D."/>
            <person name="Gonzalez J."/>
            <person name="Henrissat B."/>
            <person name="Kuo A."/>
            <person name="Liang C."/>
            <person name="Lipzen A."/>
            <person name="Lutzoni F."/>
            <person name="Magnuson J."/>
            <person name="Mondo S."/>
            <person name="Nolan M."/>
            <person name="Ohm R."/>
            <person name="Pangilinan J."/>
            <person name="Park H.-J."/>
            <person name="Ramirez L."/>
            <person name="Alfaro M."/>
            <person name="Sun H."/>
            <person name="Tritt A."/>
            <person name="Yoshinaga Y."/>
            <person name="Zwiers L.-H."/>
            <person name="Turgeon B."/>
            <person name="Goodwin S."/>
            <person name="Spatafora J."/>
            <person name="Crous P."/>
            <person name="Grigoriev I."/>
        </authorList>
    </citation>
    <scope>NUCLEOTIDE SEQUENCE</scope>
    <source>
        <strain evidence="2">CBS 675.92</strain>
    </source>
</reference>
<feature type="region of interest" description="Disordered" evidence="1">
    <location>
        <begin position="145"/>
        <end position="168"/>
    </location>
</feature>
<dbReference type="EMBL" id="ML976984">
    <property type="protein sequence ID" value="KAF1959982.1"/>
    <property type="molecule type" value="Genomic_DNA"/>
</dbReference>
<gene>
    <name evidence="2" type="ORF">CC80DRAFT_314169</name>
</gene>
<keyword evidence="3" id="KW-1185">Reference proteome</keyword>
<evidence type="ECO:0000256" key="1">
    <source>
        <dbReference type="SAM" id="MobiDB-lite"/>
    </source>
</evidence>
<accession>A0A6A5U809</accession>
<proteinExistence type="predicted"/>
<organism evidence="2 3">
    <name type="scientific">Byssothecium circinans</name>
    <dbReference type="NCBI Taxonomy" id="147558"/>
    <lineage>
        <taxon>Eukaryota</taxon>
        <taxon>Fungi</taxon>
        <taxon>Dikarya</taxon>
        <taxon>Ascomycota</taxon>
        <taxon>Pezizomycotina</taxon>
        <taxon>Dothideomycetes</taxon>
        <taxon>Pleosporomycetidae</taxon>
        <taxon>Pleosporales</taxon>
        <taxon>Massarineae</taxon>
        <taxon>Massarinaceae</taxon>
        <taxon>Byssothecium</taxon>
    </lineage>
</organism>
<protein>
    <submittedName>
        <fullName evidence="2">Uncharacterized protein</fullName>
    </submittedName>
</protein>
<evidence type="ECO:0000313" key="3">
    <source>
        <dbReference type="Proteomes" id="UP000800035"/>
    </source>
</evidence>
<dbReference type="AlphaFoldDB" id="A0A6A5U809"/>
<dbReference type="Proteomes" id="UP000800035">
    <property type="component" value="Unassembled WGS sequence"/>
</dbReference>
<evidence type="ECO:0000313" key="2">
    <source>
        <dbReference type="EMBL" id="KAF1959982.1"/>
    </source>
</evidence>
<name>A0A6A5U809_9PLEO</name>
<sequence>MTAAPSPWRELAFRSMLRRGHGWVLEPRGSRDDVYDDLISTNARHDAHSLITRLHGISRSRDNVRTVGPQRVCHVVGGYWHGRHWPQHSPPHPTLCSCRQRCQLSILQPAAMPHVWLSDCYIASTMQRRPLSDCRTGRTYFVHPMGVDGGSPKSPSPRSWASTRRPQRSRVTVMACNAKSIATGGAIVISRVGVMDVVRSGSENAQTKDGERLDHPTLVYVIALGKPREFWGEK</sequence>